<sequence>MKKNKFLKPLIVSSVASLSGLMVLSCSKVEEKSDIVFSTTNLYSSSVILNFQAKEEKFSSEDYEYKFEYKKATDNDFKTANFDLIQRHSDKATVTLNNLTDSTKYVFKVFRKAKNDATSGEFKELIIAGATNDIAWFTTTAKPQISSAKFELTQGKEASSVDVTLNFSTPSDFKGKKIWVKLVEIEPKGIYKVVNDSIQEVSGLYTDENSSFKITIPGLLSQKTYAIQSLKFGDENSTLTSSTDLTYEDQNLNNHLTTKAYLSSFKRVPSSTVSTSDQSVKPLTINAETHSIIENEAYILTIREFDRKSGDFVKVSKDSGEEFIDYSVEATAQSDSLNRLYFVFSNIPQTGSDGQTARGKSYKVVSFVQKGKEGQENKELTIFKDFSKVIIIDEIV</sequence>
<dbReference type="Proteomes" id="UP001058364">
    <property type="component" value="Chromosome"/>
</dbReference>
<dbReference type="InterPro" id="IPR003961">
    <property type="entry name" value="FN3_dom"/>
</dbReference>
<organism evidence="1 2">
    <name type="scientific">Mesomycoplasma molare</name>
    <dbReference type="NCBI Taxonomy" id="171288"/>
    <lineage>
        <taxon>Bacteria</taxon>
        <taxon>Bacillati</taxon>
        <taxon>Mycoplasmatota</taxon>
        <taxon>Mycoplasmoidales</taxon>
        <taxon>Metamycoplasmataceae</taxon>
        <taxon>Mesomycoplasma</taxon>
    </lineage>
</organism>
<dbReference type="InterPro" id="IPR036116">
    <property type="entry name" value="FN3_sf"/>
</dbReference>
<evidence type="ECO:0000313" key="1">
    <source>
        <dbReference type="EMBL" id="UWD33968.1"/>
    </source>
</evidence>
<evidence type="ECO:0000313" key="2">
    <source>
        <dbReference type="Proteomes" id="UP001058364"/>
    </source>
</evidence>
<gene>
    <name evidence="1" type="ORF">NX772_02570</name>
</gene>
<dbReference type="InterPro" id="IPR013783">
    <property type="entry name" value="Ig-like_fold"/>
</dbReference>
<dbReference type="EMBL" id="CP103423">
    <property type="protein sequence ID" value="UWD33968.1"/>
    <property type="molecule type" value="Genomic_DNA"/>
</dbReference>
<keyword evidence="2" id="KW-1185">Reference proteome</keyword>
<accession>A0ABY5TXL0</accession>
<proteinExistence type="predicted"/>
<dbReference type="CDD" id="cd00063">
    <property type="entry name" value="FN3"/>
    <property type="match status" value="1"/>
</dbReference>
<dbReference type="PROSITE" id="PS51257">
    <property type="entry name" value="PROKAR_LIPOPROTEIN"/>
    <property type="match status" value="1"/>
</dbReference>
<dbReference type="SUPFAM" id="SSF49265">
    <property type="entry name" value="Fibronectin type III"/>
    <property type="match status" value="1"/>
</dbReference>
<reference evidence="1" key="1">
    <citation type="submission" date="2022-08" db="EMBL/GenBank/DDBJ databases">
        <title>Complete genome sequence of Mycoplasma molare type strain H 542.</title>
        <authorList>
            <person name="Spergser J."/>
        </authorList>
    </citation>
    <scope>NUCLEOTIDE SEQUENCE</scope>
    <source>
        <strain evidence="1">H 542</strain>
    </source>
</reference>
<dbReference type="RefSeq" id="WP_027123372.1">
    <property type="nucleotide sequence ID" value="NZ_CP103423.1"/>
</dbReference>
<name>A0ABY5TXL0_9BACT</name>
<protein>
    <submittedName>
        <fullName evidence="1">Fibronectin type III domain-containing protein</fullName>
    </submittedName>
</protein>
<dbReference type="Gene3D" id="2.60.40.10">
    <property type="entry name" value="Immunoglobulins"/>
    <property type="match status" value="1"/>
</dbReference>